<gene>
    <name evidence="2" type="ORF">Purlil1_7938</name>
</gene>
<protein>
    <submittedName>
        <fullName evidence="2">Uncharacterized protein</fullName>
    </submittedName>
</protein>
<dbReference type="EMBL" id="JAWRVI010000030">
    <property type="protein sequence ID" value="KAK4087607.1"/>
    <property type="molecule type" value="Genomic_DNA"/>
</dbReference>
<dbReference type="Proteomes" id="UP001287286">
    <property type="component" value="Unassembled WGS sequence"/>
</dbReference>
<feature type="region of interest" description="Disordered" evidence="1">
    <location>
        <begin position="1"/>
        <end position="77"/>
    </location>
</feature>
<keyword evidence="3" id="KW-1185">Reference proteome</keyword>
<organism evidence="2 3">
    <name type="scientific">Purpureocillium lilacinum</name>
    <name type="common">Paecilomyces lilacinus</name>
    <dbReference type="NCBI Taxonomy" id="33203"/>
    <lineage>
        <taxon>Eukaryota</taxon>
        <taxon>Fungi</taxon>
        <taxon>Dikarya</taxon>
        <taxon>Ascomycota</taxon>
        <taxon>Pezizomycotina</taxon>
        <taxon>Sordariomycetes</taxon>
        <taxon>Hypocreomycetidae</taxon>
        <taxon>Hypocreales</taxon>
        <taxon>Ophiocordycipitaceae</taxon>
        <taxon>Purpureocillium</taxon>
    </lineage>
</organism>
<accession>A0ABR0BUD9</accession>
<name>A0ABR0BUD9_PURLI</name>
<comment type="caution">
    <text evidence="2">The sequence shown here is derived from an EMBL/GenBank/DDBJ whole genome shotgun (WGS) entry which is preliminary data.</text>
</comment>
<evidence type="ECO:0000313" key="2">
    <source>
        <dbReference type="EMBL" id="KAK4087607.1"/>
    </source>
</evidence>
<evidence type="ECO:0000256" key="1">
    <source>
        <dbReference type="SAM" id="MobiDB-lite"/>
    </source>
</evidence>
<feature type="compositionally biased region" description="Basic and acidic residues" evidence="1">
    <location>
        <begin position="29"/>
        <end position="38"/>
    </location>
</feature>
<feature type="region of interest" description="Disordered" evidence="1">
    <location>
        <begin position="199"/>
        <end position="222"/>
    </location>
</feature>
<sequence>MTATSLPSTQHEEEMDGVGAAAAAAATRSQKERMEDVALQKGPRRSPGGSYGAHPHEHLADKASVTPNRGRIRRSPQASRVLSETGCWWQLCQPAKAPAGQRASSAARPPHPVAVRALSAAKQFAAGRRLFCSLPGIRQHAKNPFLVEQKLFRVELHFDLQRATGGRAGVASRRHRSVADEPIISLGGSRGALTISMGRRAAKGPAQRKVDTAEDMDDGSSSGDATFVRLQWTDGRGLVAAVMWTVDRPLRSLDANSQGWHRLAAKLVLMTALEN</sequence>
<reference evidence="2 3" key="1">
    <citation type="journal article" date="2024" name="Microbiol. Resour. Announc.">
        <title>Genome annotations for the ascomycete fungi Trichoderma harzianum, Trichoderma aggressivum, and Purpureocillium lilacinum.</title>
        <authorList>
            <person name="Beijen E.P.W."/>
            <person name="Ohm R.A."/>
        </authorList>
    </citation>
    <scope>NUCLEOTIDE SEQUENCE [LARGE SCALE GENOMIC DNA]</scope>
    <source>
        <strain evidence="2 3">CBS 150709</strain>
    </source>
</reference>
<proteinExistence type="predicted"/>
<evidence type="ECO:0000313" key="3">
    <source>
        <dbReference type="Proteomes" id="UP001287286"/>
    </source>
</evidence>